<evidence type="ECO:0000256" key="9">
    <source>
        <dbReference type="ARBA" id="ARBA00022982"/>
    </source>
</evidence>
<evidence type="ECO:0000256" key="4">
    <source>
        <dbReference type="ARBA" id="ARBA00021095"/>
    </source>
</evidence>
<feature type="transmembrane region" description="Helical" evidence="16">
    <location>
        <begin position="7"/>
        <end position="32"/>
    </location>
</feature>
<reference evidence="17" key="2">
    <citation type="journal article" date="2013" name="Mol. Phylogenet. Evol.">
        <title>Mitogenome sequences stabilize the phylogenetics of weevils (Curculionoidea) and establish the monophyly of larval ectophagy.</title>
        <authorList>
            <person name="Haran J."/>
            <person name="Timmermans M.J."/>
            <person name="Vogler A.P."/>
        </authorList>
    </citation>
    <scope>NUCLEOTIDE SEQUENCE</scope>
</reference>
<sequence>MIMTSWILSLIFMFLMHPLSLGFTILLQTIIISLCTGLLNLDFWFSYILFLIMVGGMLVLFIYMTSIASNEKFKFSFKMTLFFFFFLLTIIILSFSDNHFLMMNMSDYNFNNQSIFYSNNLSMSKYMNFPSMLVMVMMMIYLLLTLIAIVKITQSKTGPLRTSI</sequence>
<dbReference type="PANTHER" id="PTHR11435">
    <property type="entry name" value="NADH UBIQUINONE OXIDOREDUCTASE SUBUNIT ND6"/>
    <property type="match status" value="1"/>
</dbReference>
<evidence type="ECO:0000256" key="11">
    <source>
        <dbReference type="ARBA" id="ARBA00023027"/>
    </source>
</evidence>
<feature type="transmembrane region" description="Helical" evidence="16">
    <location>
        <begin position="44"/>
        <end position="63"/>
    </location>
</feature>
<evidence type="ECO:0000256" key="3">
    <source>
        <dbReference type="ARBA" id="ARBA00012944"/>
    </source>
</evidence>
<organism evidence="17">
    <name type="scientific">Strophosoma melanogrammum</name>
    <name type="common">Nut leaf weevil</name>
    <name type="synonym">Curculio melanogrammum</name>
    <dbReference type="NCBI Taxonomy" id="202215"/>
    <lineage>
        <taxon>Eukaryota</taxon>
        <taxon>Metazoa</taxon>
        <taxon>Ecdysozoa</taxon>
        <taxon>Arthropoda</taxon>
        <taxon>Hexapoda</taxon>
        <taxon>Insecta</taxon>
        <taxon>Pterygota</taxon>
        <taxon>Neoptera</taxon>
        <taxon>Endopterygota</taxon>
        <taxon>Coleoptera</taxon>
        <taxon>Polyphaga</taxon>
        <taxon>Cucujiformia</taxon>
        <taxon>Curculionidae</taxon>
        <taxon>Entiminae</taxon>
        <taxon>Brachyderini</taxon>
        <taxon>Strophosoma</taxon>
    </lineage>
</organism>
<keyword evidence="10 16" id="KW-1133">Transmembrane helix</keyword>
<evidence type="ECO:0000256" key="14">
    <source>
        <dbReference type="ARBA" id="ARBA00031019"/>
    </source>
</evidence>
<feature type="transmembrane region" description="Helical" evidence="16">
    <location>
        <begin position="129"/>
        <end position="150"/>
    </location>
</feature>
<dbReference type="PANTHER" id="PTHR11435:SF1">
    <property type="entry name" value="NADH-UBIQUINONE OXIDOREDUCTASE CHAIN 6"/>
    <property type="match status" value="1"/>
</dbReference>
<keyword evidence="5" id="KW-0813">Transport</keyword>
<evidence type="ECO:0000256" key="15">
    <source>
        <dbReference type="ARBA" id="ARBA00049551"/>
    </source>
</evidence>
<evidence type="ECO:0000256" key="5">
    <source>
        <dbReference type="ARBA" id="ARBA00022448"/>
    </source>
</evidence>
<evidence type="ECO:0000256" key="16">
    <source>
        <dbReference type="SAM" id="Phobius"/>
    </source>
</evidence>
<proteinExistence type="inferred from homology"/>
<evidence type="ECO:0000256" key="10">
    <source>
        <dbReference type="ARBA" id="ARBA00022989"/>
    </source>
</evidence>
<name>J9PJL6_STRME</name>
<comment type="similarity">
    <text evidence="2">Belongs to the complex I subunit 6 family.</text>
</comment>
<geneLocation type="mitochondrion" evidence="17"/>
<dbReference type="EC" id="7.1.1.2" evidence="3"/>
<comment type="catalytic activity">
    <reaction evidence="15">
        <text>a ubiquinone + NADH + 5 H(+)(in) = a ubiquinol + NAD(+) + 4 H(+)(out)</text>
        <dbReference type="Rhea" id="RHEA:29091"/>
        <dbReference type="Rhea" id="RHEA-COMP:9565"/>
        <dbReference type="Rhea" id="RHEA-COMP:9566"/>
        <dbReference type="ChEBI" id="CHEBI:15378"/>
        <dbReference type="ChEBI" id="CHEBI:16389"/>
        <dbReference type="ChEBI" id="CHEBI:17976"/>
        <dbReference type="ChEBI" id="CHEBI:57540"/>
        <dbReference type="ChEBI" id="CHEBI:57945"/>
        <dbReference type="EC" id="7.1.1.2"/>
    </reaction>
</comment>
<protein>
    <recommendedName>
        <fullName evidence="4">NADH-ubiquinone oxidoreductase chain 6</fullName>
        <ecNumber evidence="3">7.1.1.2</ecNumber>
    </recommendedName>
    <alternativeName>
        <fullName evidence="14">NADH dehydrogenase subunit 6</fullName>
    </alternativeName>
</protein>
<keyword evidence="11" id="KW-0520">NAD</keyword>
<keyword evidence="12 17" id="KW-0496">Mitochondrion</keyword>
<evidence type="ECO:0000256" key="7">
    <source>
        <dbReference type="ARBA" id="ARBA00022692"/>
    </source>
</evidence>
<evidence type="ECO:0000256" key="1">
    <source>
        <dbReference type="ARBA" id="ARBA00004225"/>
    </source>
</evidence>
<keyword evidence="13 16" id="KW-0472">Membrane</keyword>
<evidence type="ECO:0000256" key="8">
    <source>
        <dbReference type="ARBA" id="ARBA00022967"/>
    </source>
</evidence>
<dbReference type="AlphaFoldDB" id="J9PJL6"/>
<dbReference type="EMBL" id="JN163949">
    <property type="protein sequence ID" value="AEP27494.1"/>
    <property type="molecule type" value="Genomic_DNA"/>
</dbReference>
<reference evidence="17" key="1">
    <citation type="submission" date="2011-06" db="EMBL/GenBank/DDBJ databases">
        <authorList>
            <person name="Haran J.M."/>
            <person name="Timmermans M.J.T.N."/>
            <person name="Vogler A.P."/>
        </authorList>
    </citation>
    <scope>NUCLEOTIDE SEQUENCE</scope>
</reference>
<evidence type="ECO:0000313" key="17">
    <source>
        <dbReference type="EMBL" id="AEP27494.1"/>
    </source>
</evidence>
<keyword evidence="8" id="KW-1278">Translocase</keyword>
<evidence type="ECO:0000256" key="13">
    <source>
        <dbReference type="ARBA" id="ARBA00023136"/>
    </source>
</evidence>
<evidence type="ECO:0000256" key="12">
    <source>
        <dbReference type="ARBA" id="ARBA00023128"/>
    </source>
</evidence>
<comment type="subcellular location">
    <subcellularLocation>
        <location evidence="1">Mitochondrion membrane</location>
        <topology evidence="1">Multi-pass membrane protein</topology>
    </subcellularLocation>
</comment>
<gene>
    <name evidence="17" type="primary">ND6</name>
</gene>
<feature type="transmembrane region" description="Helical" evidence="16">
    <location>
        <begin position="75"/>
        <end position="95"/>
    </location>
</feature>
<dbReference type="GO" id="GO:0008137">
    <property type="term" value="F:NADH dehydrogenase (ubiquinone) activity"/>
    <property type="evidence" value="ECO:0007669"/>
    <property type="project" value="UniProtKB-EC"/>
</dbReference>
<keyword evidence="9" id="KW-0249">Electron transport</keyword>
<dbReference type="GO" id="GO:0031966">
    <property type="term" value="C:mitochondrial membrane"/>
    <property type="evidence" value="ECO:0007669"/>
    <property type="project" value="UniProtKB-SubCell"/>
</dbReference>
<dbReference type="InterPro" id="IPR050269">
    <property type="entry name" value="ComplexI_Subunit6"/>
</dbReference>
<evidence type="ECO:0000256" key="6">
    <source>
        <dbReference type="ARBA" id="ARBA00022660"/>
    </source>
</evidence>
<keyword evidence="6" id="KW-0679">Respiratory chain</keyword>
<keyword evidence="7 16" id="KW-0812">Transmembrane</keyword>
<accession>J9PJL6</accession>
<evidence type="ECO:0000256" key="2">
    <source>
        <dbReference type="ARBA" id="ARBA00005698"/>
    </source>
</evidence>